<evidence type="ECO:0000313" key="9">
    <source>
        <dbReference type="EMBL" id="SAL42354.1"/>
    </source>
</evidence>
<dbReference type="PROSITE" id="PS00092">
    <property type="entry name" value="N6_MTASE"/>
    <property type="match status" value="1"/>
</dbReference>
<evidence type="ECO:0000256" key="2">
    <source>
        <dbReference type="ARBA" id="ARBA00022603"/>
    </source>
</evidence>
<protein>
    <recommendedName>
        <fullName evidence="1">site-specific DNA-methyltransferase (adenine-specific)</fullName>
        <ecNumber evidence="1">2.1.1.72</ecNumber>
    </recommendedName>
</protein>
<dbReference type="PRINTS" id="PR00507">
    <property type="entry name" value="N12N6MTFRASE"/>
</dbReference>
<feature type="domain" description="Type II methyltransferase M.TaqI-like" evidence="8">
    <location>
        <begin position="347"/>
        <end position="602"/>
    </location>
</feature>
<dbReference type="InterPro" id="IPR011639">
    <property type="entry name" value="MethylTrfase_TaqI-like_dom"/>
</dbReference>
<feature type="region of interest" description="Disordered" evidence="7">
    <location>
        <begin position="995"/>
        <end position="1022"/>
    </location>
</feature>
<evidence type="ECO:0000256" key="1">
    <source>
        <dbReference type="ARBA" id="ARBA00011900"/>
    </source>
</evidence>
<evidence type="ECO:0000256" key="6">
    <source>
        <dbReference type="SAM" id="Coils"/>
    </source>
</evidence>
<keyword evidence="2 9" id="KW-0489">Methyltransferase</keyword>
<dbReference type="InterPro" id="IPR029063">
    <property type="entry name" value="SAM-dependent_MTases_sf"/>
</dbReference>
<keyword evidence="3" id="KW-0808">Transferase</keyword>
<dbReference type="InterPro" id="IPR002052">
    <property type="entry name" value="DNA_methylase_N6_adenine_CS"/>
</dbReference>
<evidence type="ECO:0000313" key="10">
    <source>
        <dbReference type="Proteomes" id="UP000055019"/>
    </source>
</evidence>
<dbReference type="GO" id="GO:0032259">
    <property type="term" value="P:methylation"/>
    <property type="evidence" value="ECO:0007669"/>
    <property type="project" value="UniProtKB-KW"/>
</dbReference>
<comment type="catalytic activity">
    <reaction evidence="5">
        <text>a 2'-deoxyadenosine in DNA + S-adenosyl-L-methionine = an N(6)-methyl-2'-deoxyadenosine in DNA + S-adenosyl-L-homocysteine + H(+)</text>
        <dbReference type="Rhea" id="RHEA:15197"/>
        <dbReference type="Rhea" id="RHEA-COMP:12418"/>
        <dbReference type="Rhea" id="RHEA-COMP:12419"/>
        <dbReference type="ChEBI" id="CHEBI:15378"/>
        <dbReference type="ChEBI" id="CHEBI:57856"/>
        <dbReference type="ChEBI" id="CHEBI:59789"/>
        <dbReference type="ChEBI" id="CHEBI:90615"/>
        <dbReference type="ChEBI" id="CHEBI:90616"/>
        <dbReference type="EC" id="2.1.1.72"/>
    </reaction>
</comment>
<dbReference type="NCBIfam" id="NF033452">
    <property type="entry name" value="BREX_1_MTaseX"/>
    <property type="match status" value="1"/>
</dbReference>
<accession>A0A158HD88</accession>
<evidence type="ECO:0000256" key="5">
    <source>
        <dbReference type="ARBA" id="ARBA00047942"/>
    </source>
</evidence>
<dbReference type="EMBL" id="FCOM02000005">
    <property type="protein sequence ID" value="SAL42354.1"/>
    <property type="molecule type" value="Genomic_DNA"/>
</dbReference>
<reference evidence="9" key="1">
    <citation type="submission" date="2016-01" db="EMBL/GenBank/DDBJ databases">
        <authorList>
            <person name="Peeters C."/>
        </authorList>
    </citation>
    <scope>NUCLEOTIDE SEQUENCE [LARGE SCALE GENOMIC DNA]</scope>
    <source>
        <strain evidence="9">LMG 29317</strain>
    </source>
</reference>
<sequence length="1381" mass="155114">MDVKTTLKSIALELRRELEGRYDAQGTWQPGDLERRLAAIGVRRDRGPVPADELPHLVPEDREARRVIDAFVQNRAEAGRGREAAIAEFVRDAAYTWANRLLALRCMEARGLIDEIILQKDVYGGRSLQHNRLAKKQPERCTDEDEGLFAVLFDEFARRAEELPLLFDPRAREVALRPSVATMKHCISLLSGTFTVRGQDAATDNVFTAPDALGWTYQYWNTEEKERVFEKVRTQKGFKIEGAEIVPATCIYTEPYMVKFLVQNSLGAIWMGMHPSSRLSESWEYFVRDIERVEEAKKAVTEVALIDPACGSGHFLIEAFELFYSMYLEEGSITEPAQICAAILERNLYGIDIDERAVQIAALALVLKAKEKAPNFVPRRVNLVATNIRLPANKEHLETFLAKHPEDALLKPALLTIFQGLAHADELGSLLQIEEPVDRELLHLRDQQLARERKASAGALFGPSNDEEWSSWKHEVIERLCRHFSAEAQEMDLSASIFGEAASRGLSLVELLARRYDVVVANPPYMGSHKMGSRLLGYLKDHYRGCSRDLYAAFLRRTCELLAENGRAALVTMHGYLFLSSLEPVRKFIVEKTTLEVIAHLGPHAFDELGDHAPAALICVRNSPPQAEHDVIFFDLTREREKQPVLRWRPTAIRRAQHAFLRLPGARMLYTLPPAVTRLFEDLRPLENSVDGTVVRRGLDTGAVPLFVRSHWEVPARNRGWVPYCKGGDTRKWYGNSHFVVRWDSDGPNRVELTDNSIIPNRHLYFREGVTFSRSSGTGLNARLLPSDTLIGCEGPGVLEWSGSVWGLLGFLGSRAVEYVASVINPSMHYQTGDVAVIPVPASIKGNVSLDALGRHCHRMVYIRAQHDPTDRAYDPMRVRRSIESQSNLTNAWRRAQELEERTACRQHSAEAILDEVAFIAYGIAPRENASALLAGIGVPPGWYPTLHGLDSIPADPDELAEEAELAGAHKRITSRRIMPDELATLKRRLQVLYEAGGREDTSKPEPDSPLKTGDDEEDDENAVGRVIPIPPETLIDNLSQKVEVHPISVYWLLHELRESEGVVCKPELVRFVKDYASRLVLQLLGHRWPVQLEADQPLPDWADQGGIIPITGDVGHLALIARMRERLAADFGATQVSAVEREFEEIIGTPLATWLGSDFFKHHGSQFRKRPITLQIVSSGGNNGRRRRRAAGRSTPAFSCFVYYHSLSADLLPKLRTQYVGPLRTSLQTELVRLEQLNDRTVEQDERRFELEEKLEELKVFDARLEQVVVEGFASPVLSKIAAKEPLDKWTSRDGRVPAPGTSDALLAQESRYNPDLNDGVRANVAPLQLAGLLAADVLAPKDVEKAIADRAEWRAVERRWCREGKLPQPGWWSAEKGAS</sequence>
<evidence type="ECO:0000256" key="3">
    <source>
        <dbReference type="ARBA" id="ARBA00022679"/>
    </source>
</evidence>
<dbReference type="SUPFAM" id="SSF53335">
    <property type="entry name" value="S-adenosyl-L-methionine-dependent methyltransferases"/>
    <property type="match status" value="1"/>
</dbReference>
<name>A0A158HD88_9BURK</name>
<dbReference type="Pfam" id="PF07669">
    <property type="entry name" value="Eco57I"/>
    <property type="match status" value="1"/>
</dbReference>
<dbReference type="EC" id="2.1.1.72" evidence="1"/>
<feature type="compositionally biased region" description="Basic and acidic residues" evidence="7">
    <location>
        <begin position="997"/>
        <end position="1009"/>
    </location>
</feature>
<dbReference type="InterPro" id="IPR050953">
    <property type="entry name" value="N4_N6_ade-DNA_methylase"/>
</dbReference>
<evidence type="ECO:0000256" key="7">
    <source>
        <dbReference type="SAM" id="MobiDB-lite"/>
    </source>
</evidence>
<dbReference type="GO" id="GO:0003676">
    <property type="term" value="F:nucleic acid binding"/>
    <property type="evidence" value="ECO:0007669"/>
    <property type="project" value="InterPro"/>
</dbReference>
<dbReference type="GO" id="GO:0006304">
    <property type="term" value="P:DNA modification"/>
    <property type="evidence" value="ECO:0007669"/>
    <property type="project" value="InterPro"/>
</dbReference>
<dbReference type="PANTHER" id="PTHR33841:SF1">
    <property type="entry name" value="DNA METHYLTRANSFERASE A"/>
    <property type="match status" value="1"/>
</dbReference>
<keyword evidence="10" id="KW-1185">Reference proteome</keyword>
<organism evidence="9 10">
    <name type="scientific">Caballeronia arvi</name>
    <dbReference type="NCBI Taxonomy" id="1777135"/>
    <lineage>
        <taxon>Bacteria</taxon>
        <taxon>Pseudomonadati</taxon>
        <taxon>Pseudomonadota</taxon>
        <taxon>Betaproteobacteria</taxon>
        <taxon>Burkholderiales</taxon>
        <taxon>Burkholderiaceae</taxon>
        <taxon>Caballeronia</taxon>
    </lineage>
</organism>
<evidence type="ECO:0000256" key="4">
    <source>
        <dbReference type="ARBA" id="ARBA00022691"/>
    </source>
</evidence>
<keyword evidence="6" id="KW-0175">Coiled coil</keyword>
<dbReference type="RefSeq" id="WP_061146342.1">
    <property type="nucleotide sequence ID" value="NZ_FCOM02000005.1"/>
</dbReference>
<dbReference type="Gene3D" id="3.40.50.150">
    <property type="entry name" value="Vaccinia Virus protein VP39"/>
    <property type="match status" value="1"/>
</dbReference>
<dbReference type="GO" id="GO:0009007">
    <property type="term" value="F:site-specific DNA-methyltransferase (adenine-specific) activity"/>
    <property type="evidence" value="ECO:0007669"/>
    <property type="project" value="UniProtKB-EC"/>
</dbReference>
<dbReference type="InterPro" id="IPR047939">
    <property type="entry name" value="BREX_1_PglX"/>
</dbReference>
<dbReference type="PANTHER" id="PTHR33841">
    <property type="entry name" value="DNA METHYLTRANSFERASE YEEA-RELATED"/>
    <property type="match status" value="1"/>
</dbReference>
<comment type="caution">
    <text evidence="9">The sequence shown here is derived from an EMBL/GenBank/DDBJ whole genome shotgun (WGS) entry which is preliminary data.</text>
</comment>
<gene>
    <name evidence="9" type="ORF">AWB74_01722</name>
</gene>
<dbReference type="Proteomes" id="UP000055019">
    <property type="component" value="Unassembled WGS sequence"/>
</dbReference>
<evidence type="ECO:0000259" key="8">
    <source>
        <dbReference type="Pfam" id="PF07669"/>
    </source>
</evidence>
<feature type="coiled-coil region" evidence="6">
    <location>
        <begin position="1225"/>
        <end position="1255"/>
    </location>
</feature>
<proteinExistence type="predicted"/>
<dbReference type="OrthoDB" id="9784823at2"/>
<keyword evidence="4" id="KW-0949">S-adenosyl-L-methionine</keyword>